<dbReference type="GO" id="GO:0005886">
    <property type="term" value="C:plasma membrane"/>
    <property type="evidence" value="ECO:0007669"/>
    <property type="project" value="UniProtKB-SubCell"/>
</dbReference>
<evidence type="ECO:0000256" key="7">
    <source>
        <dbReference type="RuleBase" id="RU363032"/>
    </source>
</evidence>
<evidence type="ECO:0000256" key="4">
    <source>
        <dbReference type="ARBA" id="ARBA00022692"/>
    </source>
</evidence>
<comment type="caution">
    <text evidence="9">The sequence shown here is derived from an EMBL/GenBank/DDBJ whole genome shotgun (WGS) entry which is preliminary data.</text>
</comment>
<keyword evidence="2 7" id="KW-0813">Transport</keyword>
<keyword evidence="6 7" id="KW-0472">Membrane</keyword>
<proteinExistence type="inferred from homology"/>
<evidence type="ECO:0000256" key="5">
    <source>
        <dbReference type="ARBA" id="ARBA00022989"/>
    </source>
</evidence>
<dbReference type="GO" id="GO:0055085">
    <property type="term" value="P:transmembrane transport"/>
    <property type="evidence" value="ECO:0007669"/>
    <property type="project" value="InterPro"/>
</dbReference>
<dbReference type="RefSeq" id="WP_188894295.1">
    <property type="nucleotide sequence ID" value="NZ_BMMZ01000002.1"/>
</dbReference>
<dbReference type="AlphaFoldDB" id="A0A917S5D9"/>
<feature type="transmembrane region" description="Helical" evidence="7">
    <location>
        <begin position="227"/>
        <end position="248"/>
    </location>
</feature>
<feature type="domain" description="ABC transmembrane type-1" evidence="8">
    <location>
        <begin position="90"/>
        <end position="307"/>
    </location>
</feature>
<protein>
    <submittedName>
        <fullName evidence="9">Sugar ABC transporter permease</fullName>
    </submittedName>
</protein>
<dbReference type="PROSITE" id="PS50928">
    <property type="entry name" value="ABC_TM1"/>
    <property type="match status" value="1"/>
</dbReference>
<reference evidence="9" key="2">
    <citation type="submission" date="2020-09" db="EMBL/GenBank/DDBJ databases">
        <authorList>
            <person name="Sun Q."/>
            <person name="Zhou Y."/>
        </authorList>
    </citation>
    <scope>NUCLEOTIDE SEQUENCE</scope>
    <source>
        <strain evidence="9">CGMCC 4.7306</strain>
    </source>
</reference>
<dbReference type="Gene3D" id="1.10.3720.10">
    <property type="entry name" value="MetI-like"/>
    <property type="match status" value="1"/>
</dbReference>
<dbReference type="PANTHER" id="PTHR30193">
    <property type="entry name" value="ABC TRANSPORTER PERMEASE PROTEIN"/>
    <property type="match status" value="1"/>
</dbReference>
<feature type="transmembrane region" description="Helical" evidence="7">
    <location>
        <begin position="32"/>
        <end position="56"/>
    </location>
</feature>
<dbReference type="InterPro" id="IPR000515">
    <property type="entry name" value="MetI-like"/>
</dbReference>
<sequence length="344" mass="37421">MTTAEAPATIRLPADVQAAAPRGWKRYRARTFYAFVSPWLAGFILLTLFPLGYALWLSFTNFDGMTGHYRYVGLDNYADIFRDPDALHSLGRTALYTVITVPAAIIIGTALAVLVNRPVRGRAAFRAIFYLPAVVPIVASALCFKMLFDSDFGLLNHIFNQLHLQTIQWLADPLVFWVMIAMTLWGVGGTMIISLAGLQGIPGELIEAAKVDGANAWRAFTRISLPLLSPIILFEVITGVIASIQAFIPALLLSIQSGTVAATSVPQSNYLFMIHAYAQYFDYGRFGYASALLWALFILILVLTAVIFKVSGRAVFYESGPDEAAQAAAGQAAGEQATGGKVER</sequence>
<accession>A0A917S5D9</accession>
<reference evidence="9" key="1">
    <citation type="journal article" date="2014" name="Int. J. Syst. Evol. Microbiol.">
        <title>Complete genome sequence of Corynebacterium casei LMG S-19264T (=DSM 44701T), isolated from a smear-ripened cheese.</title>
        <authorList>
            <consortium name="US DOE Joint Genome Institute (JGI-PGF)"/>
            <person name="Walter F."/>
            <person name="Albersmeier A."/>
            <person name="Kalinowski J."/>
            <person name="Ruckert C."/>
        </authorList>
    </citation>
    <scope>NUCLEOTIDE SEQUENCE</scope>
    <source>
        <strain evidence="9">CGMCC 4.7306</strain>
    </source>
</reference>
<feature type="transmembrane region" description="Helical" evidence="7">
    <location>
        <begin position="94"/>
        <end position="115"/>
    </location>
</feature>
<keyword evidence="10" id="KW-1185">Reference proteome</keyword>
<dbReference type="SUPFAM" id="SSF160964">
    <property type="entry name" value="MalF N-terminal region-like"/>
    <property type="match status" value="1"/>
</dbReference>
<evidence type="ECO:0000256" key="3">
    <source>
        <dbReference type="ARBA" id="ARBA00022475"/>
    </source>
</evidence>
<keyword evidence="4 7" id="KW-0812">Transmembrane</keyword>
<evidence type="ECO:0000259" key="8">
    <source>
        <dbReference type="PROSITE" id="PS50928"/>
    </source>
</evidence>
<dbReference type="InterPro" id="IPR051393">
    <property type="entry name" value="ABC_transporter_permease"/>
</dbReference>
<organism evidence="9 10">
    <name type="scientific">Microlunatus endophyticus</name>
    <dbReference type="NCBI Taxonomy" id="1716077"/>
    <lineage>
        <taxon>Bacteria</taxon>
        <taxon>Bacillati</taxon>
        <taxon>Actinomycetota</taxon>
        <taxon>Actinomycetes</taxon>
        <taxon>Propionibacteriales</taxon>
        <taxon>Propionibacteriaceae</taxon>
        <taxon>Microlunatus</taxon>
    </lineage>
</organism>
<dbReference type="Proteomes" id="UP000613840">
    <property type="component" value="Unassembled WGS sequence"/>
</dbReference>
<gene>
    <name evidence="9" type="ORF">GCM10011575_12670</name>
</gene>
<dbReference type="PANTHER" id="PTHR30193:SF37">
    <property type="entry name" value="INNER MEMBRANE ABC TRANSPORTER PERMEASE PROTEIN YCJO"/>
    <property type="match status" value="1"/>
</dbReference>
<dbReference type="SUPFAM" id="SSF161098">
    <property type="entry name" value="MetI-like"/>
    <property type="match status" value="1"/>
</dbReference>
<comment type="subcellular location">
    <subcellularLocation>
        <location evidence="1 7">Cell membrane</location>
        <topology evidence="1 7">Multi-pass membrane protein</topology>
    </subcellularLocation>
</comment>
<comment type="similarity">
    <text evidence="7">Belongs to the binding-protein-dependent transport system permease family.</text>
</comment>
<dbReference type="CDD" id="cd06261">
    <property type="entry name" value="TM_PBP2"/>
    <property type="match status" value="1"/>
</dbReference>
<feature type="transmembrane region" description="Helical" evidence="7">
    <location>
        <begin position="286"/>
        <end position="308"/>
    </location>
</feature>
<evidence type="ECO:0000313" key="10">
    <source>
        <dbReference type="Proteomes" id="UP000613840"/>
    </source>
</evidence>
<keyword evidence="5 7" id="KW-1133">Transmembrane helix</keyword>
<dbReference type="InterPro" id="IPR035906">
    <property type="entry name" value="MetI-like_sf"/>
</dbReference>
<feature type="transmembrane region" description="Helical" evidence="7">
    <location>
        <begin position="174"/>
        <end position="198"/>
    </location>
</feature>
<evidence type="ECO:0000313" key="9">
    <source>
        <dbReference type="EMBL" id="GGL55748.1"/>
    </source>
</evidence>
<dbReference type="Pfam" id="PF00528">
    <property type="entry name" value="BPD_transp_1"/>
    <property type="match status" value="1"/>
</dbReference>
<evidence type="ECO:0000256" key="2">
    <source>
        <dbReference type="ARBA" id="ARBA00022448"/>
    </source>
</evidence>
<feature type="transmembrane region" description="Helical" evidence="7">
    <location>
        <begin position="127"/>
        <end position="148"/>
    </location>
</feature>
<dbReference type="EMBL" id="BMMZ01000002">
    <property type="protein sequence ID" value="GGL55748.1"/>
    <property type="molecule type" value="Genomic_DNA"/>
</dbReference>
<evidence type="ECO:0000256" key="6">
    <source>
        <dbReference type="ARBA" id="ARBA00023136"/>
    </source>
</evidence>
<keyword evidence="3" id="KW-1003">Cell membrane</keyword>
<evidence type="ECO:0000256" key="1">
    <source>
        <dbReference type="ARBA" id="ARBA00004651"/>
    </source>
</evidence>
<name>A0A917S5D9_9ACTN</name>